<proteinExistence type="predicted"/>
<evidence type="ECO:0000313" key="1">
    <source>
        <dbReference type="EMBL" id="CEO53320.1"/>
    </source>
</evidence>
<dbReference type="EMBL" id="CDPU01000034">
    <property type="protein sequence ID" value="CEO53320.1"/>
    <property type="molecule type" value="Genomic_DNA"/>
</dbReference>
<reference evidence="1" key="1">
    <citation type="submission" date="2015-01" db="EMBL/GenBank/DDBJ databases">
        <authorList>
            <person name="Durling Mikael"/>
        </authorList>
    </citation>
    <scope>NUCLEOTIDE SEQUENCE</scope>
</reference>
<protein>
    <submittedName>
        <fullName evidence="1">Uncharacterized protein</fullName>
    </submittedName>
</protein>
<sequence>MPLLARLPHNVQHMIFELCGDPLPWRYTTVCELARRMNCDPFFDGTLSLDEIHTWSRRRVPTLSQTLDRGQPSEAHGSRLELPVAEVSSEGYILLVVDSQGLRDILRVAELVDSPGFRSEKLRFISGPAESFSGFFVDFKYGLARLIVPPGRQVQVWESEVPPNSQMIIDPAGPSPDLAPHTSLFFAASHFVSIDLEKCDGLTVFSSPHGVLGIHAHTRESPHAMKTYEALRPPQLRQSAVWSYVPLLPNDEVLSLGLRFQCSQGTRWLPSLIIRLQSGQYTIGPWYDPEDGPAEDYTFQVRGRPTLVYGAPTHYSIPRLTVLPQTAVSKDVKTLEAKRPPLLVNPHFSSAPLENIRKVSVFSDGSPGFCRGMLITYTDLTKRVVGECRWGLQPVVVYENPSRLFYYQGQHSAQNVTTSVTPPFEVADVAFESKDFIPPASCHGEGWRSCELRGDLHFWVNARESHLTVHQA</sequence>
<organism evidence="1">
    <name type="scientific">Bionectria ochroleuca</name>
    <name type="common">Gliocladium roseum</name>
    <dbReference type="NCBI Taxonomy" id="29856"/>
    <lineage>
        <taxon>Eukaryota</taxon>
        <taxon>Fungi</taxon>
        <taxon>Dikarya</taxon>
        <taxon>Ascomycota</taxon>
        <taxon>Pezizomycotina</taxon>
        <taxon>Sordariomycetes</taxon>
        <taxon>Hypocreomycetidae</taxon>
        <taxon>Hypocreales</taxon>
        <taxon>Bionectriaceae</taxon>
        <taxon>Clonostachys</taxon>
    </lineage>
</organism>
<name>A0A0B7KEJ4_BIOOC</name>
<gene>
    <name evidence="1" type="ORF">BN869_000009378_1</name>
</gene>
<accession>A0A0B7KEJ4</accession>
<dbReference type="AlphaFoldDB" id="A0A0B7KEJ4"/>